<dbReference type="SMART" id="SM00342">
    <property type="entry name" value="HTH_ARAC"/>
    <property type="match status" value="1"/>
</dbReference>
<dbReference type="InterPro" id="IPR009057">
    <property type="entry name" value="Homeodomain-like_sf"/>
</dbReference>
<evidence type="ECO:0000256" key="3">
    <source>
        <dbReference type="ARBA" id="ARBA00023163"/>
    </source>
</evidence>
<protein>
    <submittedName>
        <fullName evidence="6">Cache domain-containing protein</fullName>
    </submittedName>
</protein>
<dbReference type="PROSITE" id="PS01124">
    <property type="entry name" value="HTH_ARAC_FAMILY_2"/>
    <property type="match status" value="1"/>
</dbReference>
<dbReference type="RefSeq" id="WP_132015004.1">
    <property type="nucleotide sequence ID" value="NZ_SLUN01000017.1"/>
</dbReference>
<dbReference type="InterPro" id="IPR020449">
    <property type="entry name" value="Tscrpt_reg_AraC-type_HTH"/>
</dbReference>
<evidence type="ECO:0000256" key="2">
    <source>
        <dbReference type="ARBA" id="ARBA00023125"/>
    </source>
</evidence>
<keyword evidence="3" id="KW-0804">Transcription</keyword>
<evidence type="ECO:0000256" key="1">
    <source>
        <dbReference type="ARBA" id="ARBA00023015"/>
    </source>
</evidence>
<dbReference type="Gene3D" id="1.10.10.60">
    <property type="entry name" value="Homeodomain-like"/>
    <property type="match status" value="2"/>
</dbReference>
<dbReference type="PANTHER" id="PTHR43280">
    <property type="entry name" value="ARAC-FAMILY TRANSCRIPTIONAL REGULATOR"/>
    <property type="match status" value="1"/>
</dbReference>
<keyword evidence="4" id="KW-0472">Membrane</keyword>
<feature type="domain" description="HTH araC/xylS-type" evidence="5">
    <location>
        <begin position="685"/>
        <end position="783"/>
    </location>
</feature>
<evidence type="ECO:0000259" key="5">
    <source>
        <dbReference type="PROSITE" id="PS01124"/>
    </source>
</evidence>
<gene>
    <name evidence="6" type="ORF">EDC14_101779</name>
</gene>
<dbReference type="PANTHER" id="PTHR43280:SF2">
    <property type="entry name" value="HTH-TYPE TRANSCRIPTIONAL REGULATOR EXSA"/>
    <property type="match status" value="1"/>
</dbReference>
<dbReference type="Pfam" id="PF17853">
    <property type="entry name" value="GGDEF_2"/>
    <property type="match status" value="1"/>
</dbReference>
<keyword evidence="7" id="KW-1185">Reference proteome</keyword>
<keyword evidence="4" id="KW-1133">Transmembrane helix</keyword>
<name>A0A4R1RH30_HYDET</name>
<dbReference type="Proteomes" id="UP000295008">
    <property type="component" value="Unassembled WGS sequence"/>
</dbReference>
<dbReference type="OrthoDB" id="2515823at2"/>
<keyword evidence="2" id="KW-0238">DNA-binding</keyword>
<dbReference type="PRINTS" id="PR00032">
    <property type="entry name" value="HTHARAC"/>
</dbReference>
<feature type="transmembrane region" description="Helical" evidence="4">
    <location>
        <begin position="16"/>
        <end position="36"/>
    </location>
</feature>
<evidence type="ECO:0000256" key="4">
    <source>
        <dbReference type="SAM" id="Phobius"/>
    </source>
</evidence>
<dbReference type="EMBL" id="SLUN01000017">
    <property type="protein sequence ID" value="TCL65331.1"/>
    <property type="molecule type" value="Genomic_DNA"/>
</dbReference>
<dbReference type="AlphaFoldDB" id="A0A4R1RH30"/>
<organism evidence="6 7">
    <name type="scientific">Hydrogenispora ethanolica</name>
    <dbReference type="NCBI Taxonomy" id="1082276"/>
    <lineage>
        <taxon>Bacteria</taxon>
        <taxon>Bacillati</taxon>
        <taxon>Bacillota</taxon>
        <taxon>Hydrogenispora</taxon>
    </lineage>
</organism>
<keyword evidence="4" id="KW-0812">Transmembrane</keyword>
<accession>A0A4R1RH30</accession>
<proteinExistence type="predicted"/>
<reference evidence="6 7" key="1">
    <citation type="submission" date="2019-03" db="EMBL/GenBank/DDBJ databases">
        <title>Genomic Encyclopedia of Type Strains, Phase IV (KMG-IV): sequencing the most valuable type-strain genomes for metagenomic binning, comparative biology and taxonomic classification.</title>
        <authorList>
            <person name="Goeker M."/>
        </authorList>
    </citation>
    <scope>NUCLEOTIDE SEQUENCE [LARGE SCALE GENOMIC DNA]</scope>
    <source>
        <strain evidence="6 7">LX-B</strain>
    </source>
</reference>
<evidence type="ECO:0000313" key="6">
    <source>
        <dbReference type="EMBL" id="TCL65331.1"/>
    </source>
</evidence>
<dbReference type="GO" id="GO:0043565">
    <property type="term" value="F:sequence-specific DNA binding"/>
    <property type="evidence" value="ECO:0007669"/>
    <property type="project" value="InterPro"/>
</dbReference>
<evidence type="ECO:0000313" key="7">
    <source>
        <dbReference type="Proteomes" id="UP000295008"/>
    </source>
</evidence>
<feature type="transmembrane region" description="Helical" evidence="4">
    <location>
        <begin position="301"/>
        <end position="321"/>
    </location>
</feature>
<sequence length="791" mass="90078">MISPALPKRHSVMFTWLLYYILLLLVPVSISGFVYLMTTNVLEKEITNSNSFLLKKVQQQMDSLLEQAARLSNEIAVNPRVNELLKMERPAQLNPYNLYQLVRNLQTYKMLNNSIDDFYIYLKNIDRIISAEGSFDSQSYYTMYFAGTGMTYSQWLRLVSARYRDAALPIRYENSLGEVAHTIAFFRTIPLFSRGPASANIVITLDESRLINDVTDIGLLNQGSVLILDRNNRVLASSNHLQDYSELPYSKLGDGNGFIHQRFGGKDSVVSYITSQKSEWRYLVITPISVFWQKADYVRNLTLFSLALCLVAGGIITYFALRKNYNPLEKLIRLLEQYQGSSFDADNNEYSFIQQAIARAYAKLEKVNLNLKQQNKLLRSHFLSRLLQGKETDPLHIQERLTFHDIQFKSDRFAVMAFDIADFCGAAGGSGLSGATVDAAIVENFKKLQTLVTSSVTGLVGETNQAFFTDIDDFLVCLVNFAEGQNERAELVRVARAAQTMLKEKLKVRMLVAASNIHPTLAGIPEAFHEALQAMEYQKLLEIGEIILYEDLNGLPKGEYYYPLDKEQQLINCIKTGDLERSELILNEIFHNNFEKSILPVKIARCLMFNLVSTMIKTVDSINDAGRQSFLEELNPIERLLACESINDMKTELRSILKNFCAYIQRQTKERNKNRVKESDMILKDRVVEYVVKRYADPNLGITTIAQEFGVHPVHLSRTFLEEAGEGLLDFINGVRLRKSKELFTQMNNLDEVAKAVGYSNTRTFTRAFKKYEGTTPGKYKESEYIARGVG</sequence>
<dbReference type="Pfam" id="PF12833">
    <property type="entry name" value="HTH_18"/>
    <property type="match status" value="1"/>
</dbReference>
<dbReference type="GO" id="GO:0003700">
    <property type="term" value="F:DNA-binding transcription factor activity"/>
    <property type="evidence" value="ECO:0007669"/>
    <property type="project" value="InterPro"/>
</dbReference>
<comment type="caution">
    <text evidence="6">The sequence shown here is derived from an EMBL/GenBank/DDBJ whole genome shotgun (WGS) entry which is preliminary data.</text>
</comment>
<dbReference type="InterPro" id="IPR018060">
    <property type="entry name" value="HTH_AraC"/>
</dbReference>
<dbReference type="SUPFAM" id="SSF46689">
    <property type="entry name" value="Homeodomain-like"/>
    <property type="match status" value="1"/>
</dbReference>
<keyword evidence="1" id="KW-0805">Transcription regulation</keyword>
<dbReference type="InterPro" id="IPR041522">
    <property type="entry name" value="CdaR_GGDEF"/>
</dbReference>